<evidence type="ECO:0000313" key="2">
    <source>
        <dbReference type="Proteomes" id="UP000199375"/>
    </source>
</evidence>
<evidence type="ECO:0000313" key="1">
    <source>
        <dbReference type="EMBL" id="SCE91814.1"/>
    </source>
</evidence>
<dbReference type="AlphaFoldDB" id="A0A1C4W6K9"/>
<reference evidence="1 2" key="1">
    <citation type="submission" date="2016-06" db="EMBL/GenBank/DDBJ databases">
        <authorList>
            <person name="Kjaerup R.B."/>
            <person name="Dalgaard T.S."/>
            <person name="Juul-Madsen H.R."/>
        </authorList>
    </citation>
    <scope>NUCLEOTIDE SEQUENCE [LARGE SCALE GENOMIC DNA]</scope>
    <source>
        <strain evidence="1 2">DSM 45626</strain>
    </source>
</reference>
<name>A0A1C4W6K9_9ACTN</name>
<sequence>MPENESGPYTRIAPGMKRTMETVRSAASPSFAPKSFARFSNAASRSLACCSLPRAWPSRRKFSFQVMPTFSVNTVGAMAASSS</sequence>
<protein>
    <submittedName>
        <fullName evidence="1">Uncharacterized protein</fullName>
    </submittedName>
</protein>
<dbReference type="EMBL" id="FMCW01000013">
    <property type="protein sequence ID" value="SCE91814.1"/>
    <property type="molecule type" value="Genomic_DNA"/>
</dbReference>
<gene>
    <name evidence="1" type="ORF">GA0070558_113147</name>
</gene>
<proteinExistence type="predicted"/>
<accession>A0A1C4W6K9</accession>
<organism evidence="1 2">
    <name type="scientific">Micromonospora haikouensis</name>
    <dbReference type="NCBI Taxonomy" id="686309"/>
    <lineage>
        <taxon>Bacteria</taxon>
        <taxon>Bacillati</taxon>
        <taxon>Actinomycetota</taxon>
        <taxon>Actinomycetes</taxon>
        <taxon>Micromonosporales</taxon>
        <taxon>Micromonosporaceae</taxon>
        <taxon>Micromonospora</taxon>
    </lineage>
</organism>
<dbReference type="Proteomes" id="UP000199375">
    <property type="component" value="Unassembled WGS sequence"/>
</dbReference>